<keyword evidence="1" id="KW-0812">Transmembrane</keyword>
<keyword evidence="3" id="KW-1185">Reference proteome</keyword>
<comment type="caution">
    <text evidence="2">The sequence shown here is derived from an EMBL/GenBank/DDBJ whole genome shotgun (WGS) entry which is preliminary data.</text>
</comment>
<dbReference type="Proteomes" id="UP000325255">
    <property type="component" value="Unassembled WGS sequence"/>
</dbReference>
<dbReference type="Pfam" id="PF13801">
    <property type="entry name" value="Metal_resist"/>
    <property type="match status" value="1"/>
</dbReference>
<dbReference type="OrthoDB" id="7285052at2"/>
<keyword evidence="1" id="KW-1133">Transmembrane helix</keyword>
<keyword evidence="1" id="KW-0472">Membrane</keyword>
<gene>
    <name evidence="2" type="ORF">F1189_03520</name>
</gene>
<proteinExistence type="predicted"/>
<accession>A0A5M6IZT7</accession>
<sequence>MAHGHGRLSWRGRCPPAAPGRCRRPCAGRAWRSAVARCCCSASGSGGCRPPRPGRAAWPGCCRPRRSRPWPGRAARMTLPRHPAPRWRRFLLPASLLLNLFLVAVIVGQMARSGLASRPHPSLTGALAKVEALFSAQDAAAFRAVIRRDAPEFAGAARQMLEARQNLEHLVIADRYDPAAVREGVVIWRRAWNHFFDRFGDTLVDAMAQVSPEGRRRLIAARQRWNAISEMQRLVQPLRDGSGPSEAGSIPD</sequence>
<feature type="transmembrane region" description="Helical" evidence="1">
    <location>
        <begin position="90"/>
        <end position="111"/>
    </location>
</feature>
<reference evidence="2 3" key="1">
    <citation type="submission" date="2019-09" db="EMBL/GenBank/DDBJ databases">
        <title>Genome sequence of Rhodovastum atsumiense, a diverse member of the Acetobacteraceae family of non-sulfur purple photosynthetic bacteria.</title>
        <authorList>
            <person name="Meyer T."/>
            <person name="Kyndt J."/>
        </authorList>
    </citation>
    <scope>NUCLEOTIDE SEQUENCE [LARGE SCALE GENOMIC DNA]</scope>
    <source>
        <strain evidence="2 3">DSM 21279</strain>
    </source>
</reference>
<organism evidence="2 3">
    <name type="scientific">Rhodovastum atsumiense</name>
    <dbReference type="NCBI Taxonomy" id="504468"/>
    <lineage>
        <taxon>Bacteria</taxon>
        <taxon>Pseudomonadati</taxon>
        <taxon>Pseudomonadota</taxon>
        <taxon>Alphaproteobacteria</taxon>
        <taxon>Acetobacterales</taxon>
        <taxon>Acetobacteraceae</taxon>
        <taxon>Rhodovastum</taxon>
    </lineage>
</organism>
<protein>
    <submittedName>
        <fullName evidence="2">Periplasmic heavy metal sensor</fullName>
    </submittedName>
</protein>
<dbReference type="EMBL" id="VWPK01000004">
    <property type="protein sequence ID" value="KAA5613856.1"/>
    <property type="molecule type" value="Genomic_DNA"/>
</dbReference>
<evidence type="ECO:0000313" key="3">
    <source>
        <dbReference type="Proteomes" id="UP000325255"/>
    </source>
</evidence>
<dbReference type="AlphaFoldDB" id="A0A5M6IZT7"/>
<evidence type="ECO:0000256" key="1">
    <source>
        <dbReference type="SAM" id="Phobius"/>
    </source>
</evidence>
<evidence type="ECO:0000313" key="2">
    <source>
        <dbReference type="EMBL" id="KAA5613856.1"/>
    </source>
</evidence>
<name>A0A5M6IZT7_9PROT</name>
<dbReference type="InterPro" id="IPR025961">
    <property type="entry name" value="Metal_resist"/>
</dbReference>